<protein>
    <submittedName>
        <fullName evidence="3">Exopolysaccharide synthesis protein</fullName>
    </submittedName>
</protein>
<feature type="compositionally biased region" description="Polar residues" evidence="1">
    <location>
        <begin position="277"/>
        <end position="288"/>
    </location>
</feature>
<evidence type="ECO:0000256" key="2">
    <source>
        <dbReference type="SAM" id="Phobius"/>
    </source>
</evidence>
<sequence>MRSRRRWLVWSAFLMPVMLLAGIAVYLEIRHAGAPIGPLDKAARSSNIAVPPYTAAPSPLPPQSISPHLIELPKLELASEFLRAWRVSGTNICGALREAGIEVSEWKAASMRNRDYECYFQRIHERDEVRPLSSTFLRVRGNEMGDIVEIRAKIVGPKVDDQGHLAPPVLRIFEIIVKQACWRDFEDALASIQSLRDVEYERFGSYLSFTREAGSENSFNFSLGLKATSDSQARTRAYFSADRWLTTTDQRIPQTSSLSAATARPDQPIALDEGASTGHNPGSSGNCG</sequence>
<keyword evidence="2" id="KW-1133">Transmembrane helix</keyword>
<dbReference type="OrthoDB" id="8282592at2"/>
<feature type="transmembrane region" description="Helical" evidence="2">
    <location>
        <begin position="7"/>
        <end position="27"/>
    </location>
</feature>
<dbReference type="Proteomes" id="UP000278823">
    <property type="component" value="Unassembled WGS sequence"/>
</dbReference>
<comment type="caution">
    <text evidence="3">The sequence shown here is derived from an EMBL/GenBank/DDBJ whole genome shotgun (WGS) entry which is preliminary data.</text>
</comment>
<evidence type="ECO:0000313" key="3">
    <source>
        <dbReference type="EMBL" id="RUM22193.1"/>
    </source>
</evidence>
<evidence type="ECO:0000313" key="4">
    <source>
        <dbReference type="Proteomes" id="UP000278823"/>
    </source>
</evidence>
<dbReference type="AlphaFoldDB" id="A0A3S0SNE6"/>
<keyword evidence="4" id="KW-1185">Reference proteome</keyword>
<keyword evidence="2" id="KW-0812">Transmembrane</keyword>
<evidence type="ECO:0000256" key="1">
    <source>
        <dbReference type="SAM" id="MobiDB-lite"/>
    </source>
</evidence>
<dbReference type="EMBL" id="RJTH01000010">
    <property type="protein sequence ID" value="RUM22193.1"/>
    <property type="molecule type" value="Genomic_DNA"/>
</dbReference>
<proteinExistence type="predicted"/>
<dbReference type="Pfam" id="PF19495">
    <property type="entry name" value="DUF6030"/>
    <property type="match status" value="1"/>
</dbReference>
<accession>A0A3S0SNE6</accession>
<organism evidence="3 4">
    <name type="scientific">Rhizobium vallis</name>
    <dbReference type="NCBI Taxonomy" id="634290"/>
    <lineage>
        <taxon>Bacteria</taxon>
        <taxon>Pseudomonadati</taxon>
        <taxon>Pseudomonadota</taxon>
        <taxon>Alphaproteobacteria</taxon>
        <taxon>Hyphomicrobiales</taxon>
        <taxon>Rhizobiaceae</taxon>
        <taxon>Rhizobium/Agrobacterium group</taxon>
        <taxon>Rhizobium</taxon>
    </lineage>
</organism>
<reference evidence="4" key="1">
    <citation type="submission" date="2018-11" db="EMBL/GenBank/DDBJ databases">
        <title>Rhizobium chutanense sp. nov., isolated from root nodules of Phaseolus vulgaris in China.</title>
        <authorList>
            <person name="Huo Y."/>
        </authorList>
    </citation>
    <scope>NUCLEOTIDE SEQUENCE [LARGE SCALE GENOMIC DNA]</scope>
    <source>
        <strain evidence="4">CCBAU 65647</strain>
    </source>
</reference>
<feature type="region of interest" description="Disordered" evidence="1">
    <location>
        <begin position="253"/>
        <end position="288"/>
    </location>
</feature>
<gene>
    <name evidence="3" type="ORF">EFQ99_25200</name>
</gene>
<keyword evidence="2" id="KW-0472">Membrane</keyword>
<dbReference type="InterPro" id="IPR046071">
    <property type="entry name" value="DUF6030"/>
</dbReference>
<name>A0A3S0SNE6_9HYPH</name>